<organism evidence="1 2">
    <name type="scientific">Neolecta irregularis (strain DAH-3)</name>
    <dbReference type="NCBI Taxonomy" id="1198029"/>
    <lineage>
        <taxon>Eukaryota</taxon>
        <taxon>Fungi</taxon>
        <taxon>Dikarya</taxon>
        <taxon>Ascomycota</taxon>
        <taxon>Taphrinomycotina</taxon>
        <taxon>Neolectales</taxon>
        <taxon>Neolectaceae</taxon>
        <taxon>Neolecta</taxon>
    </lineage>
</organism>
<sequence length="251" mass="28537">MGNNITDKRRPLMKQTTCTFSENSNRKYIASASPFESLPTELLLNILCRSSNHLLPLVSRTIYTRLSSPPEFAKVQFLRSLHRNWPVFLQYGLRRRFFTAKTLVYIENWLIKQKIIDKLSLEKIIIPGSLVLAGKEDLLLSLYFKGARIEKLDFEMILNDVIRLGRVSLLRALINAKADFRAENLYDEALVAAVDVDDEEICDVLIANGALVANNKQLIGIATRNESKRMVRYLLAKGAIPDLKSLMSLPI</sequence>
<dbReference type="SUPFAM" id="SSF48403">
    <property type="entry name" value="Ankyrin repeat"/>
    <property type="match status" value="1"/>
</dbReference>
<reference evidence="1 2" key="1">
    <citation type="submission" date="2016-04" db="EMBL/GenBank/DDBJ databases">
        <title>Evolutionary innovation and constraint leading to complex multicellularity in the Ascomycota.</title>
        <authorList>
            <person name="Cisse O."/>
            <person name="Nguyen A."/>
            <person name="Hewitt D.A."/>
            <person name="Jedd G."/>
            <person name="Stajich J.E."/>
        </authorList>
    </citation>
    <scope>NUCLEOTIDE SEQUENCE [LARGE SCALE GENOMIC DNA]</scope>
    <source>
        <strain evidence="1 2">DAH-3</strain>
    </source>
</reference>
<accession>A0A1U7LVD0</accession>
<name>A0A1U7LVD0_NEOID</name>
<protein>
    <submittedName>
        <fullName evidence="1">Uncharacterized protein</fullName>
    </submittedName>
</protein>
<dbReference type="Gene3D" id="1.25.40.20">
    <property type="entry name" value="Ankyrin repeat-containing domain"/>
    <property type="match status" value="1"/>
</dbReference>
<dbReference type="AlphaFoldDB" id="A0A1U7LVD0"/>
<dbReference type="Proteomes" id="UP000186594">
    <property type="component" value="Unassembled WGS sequence"/>
</dbReference>
<comment type="caution">
    <text evidence="1">The sequence shown here is derived from an EMBL/GenBank/DDBJ whole genome shotgun (WGS) entry which is preliminary data.</text>
</comment>
<evidence type="ECO:0000313" key="2">
    <source>
        <dbReference type="Proteomes" id="UP000186594"/>
    </source>
</evidence>
<evidence type="ECO:0000313" key="1">
    <source>
        <dbReference type="EMBL" id="OLL26471.1"/>
    </source>
</evidence>
<proteinExistence type="predicted"/>
<gene>
    <name evidence="1" type="ORF">NEOLI_002354</name>
</gene>
<dbReference type="EMBL" id="LXFE01000178">
    <property type="protein sequence ID" value="OLL26471.1"/>
    <property type="molecule type" value="Genomic_DNA"/>
</dbReference>
<keyword evidence="2" id="KW-1185">Reference proteome</keyword>
<dbReference type="InterPro" id="IPR036770">
    <property type="entry name" value="Ankyrin_rpt-contain_sf"/>
</dbReference>